<dbReference type="PANTHER" id="PTHR10696:SF54">
    <property type="entry name" value="FAMILY OXIDOREDUCTASE, PUTATIVE (AFU_ORTHOLOGUE AFUA_4G13850)-RELATED"/>
    <property type="match status" value="1"/>
</dbReference>
<dbReference type="PANTHER" id="PTHR10696">
    <property type="entry name" value="GAMMA-BUTYROBETAINE HYDROXYLASE-RELATED"/>
    <property type="match status" value="1"/>
</dbReference>
<sequence>MQPQWSVWPSGTELLTMEVLHPRLSQWGGPFSCPSDPILDTPVVASKDIDNPSEDDRLAAFPADVASPLCWTGAAVLPKDYVVTLSSEDIESIRSSIGHFKKLGLAIPMISPETFPLPQPLAQRLRDISNEIHEGRGFVVLRGWDPSTHTDEENVIAFCGVASHVGVKRHTDAKGISLDHLRDASRDPKPAGREHVELHPGKVMAPLKFHADRRFADIVGLFVKTKALVGGKQRLSSFWTVFNEMRRNNPDALRVLAGDFPWPDVFDTDSDSDNDPTPTPAPVIFHKNGKVICQLEYRVFEGTNNTLTQAQWKALDTLESIADKHSLELDVQPGDMQLINNYAILHGRRAWVDRGERERHYYRVGLHDPENAWERPDGYERVFDGFLKAVPREQSIPVTDWDPYGMTSIDMGHG</sequence>
<dbReference type="SUPFAM" id="SSF51197">
    <property type="entry name" value="Clavaminate synthase-like"/>
    <property type="match status" value="1"/>
</dbReference>
<evidence type="ECO:0000256" key="1">
    <source>
        <dbReference type="ARBA" id="ARBA00023002"/>
    </source>
</evidence>
<comment type="caution">
    <text evidence="3">The sequence shown here is derived from an EMBL/GenBank/DDBJ whole genome shotgun (WGS) entry which is preliminary data.</text>
</comment>
<dbReference type="InterPro" id="IPR003819">
    <property type="entry name" value="TauD/TfdA-like"/>
</dbReference>
<name>A0AAE0J622_9PEZI</name>
<keyword evidence="1" id="KW-0560">Oxidoreductase</keyword>
<evidence type="ECO:0000259" key="2">
    <source>
        <dbReference type="Pfam" id="PF02668"/>
    </source>
</evidence>
<organism evidence="3 4">
    <name type="scientific">Cercophora scortea</name>
    <dbReference type="NCBI Taxonomy" id="314031"/>
    <lineage>
        <taxon>Eukaryota</taxon>
        <taxon>Fungi</taxon>
        <taxon>Dikarya</taxon>
        <taxon>Ascomycota</taxon>
        <taxon>Pezizomycotina</taxon>
        <taxon>Sordariomycetes</taxon>
        <taxon>Sordariomycetidae</taxon>
        <taxon>Sordariales</taxon>
        <taxon>Lasiosphaeriaceae</taxon>
        <taxon>Cercophora</taxon>
    </lineage>
</organism>
<proteinExistence type="predicted"/>
<evidence type="ECO:0000313" key="3">
    <source>
        <dbReference type="EMBL" id="KAK3337583.1"/>
    </source>
</evidence>
<dbReference type="InterPro" id="IPR050411">
    <property type="entry name" value="AlphaKG_dependent_hydroxylases"/>
</dbReference>
<evidence type="ECO:0000313" key="4">
    <source>
        <dbReference type="Proteomes" id="UP001286456"/>
    </source>
</evidence>
<dbReference type="Gene3D" id="3.60.130.10">
    <property type="entry name" value="Clavaminate synthase-like"/>
    <property type="match status" value="1"/>
</dbReference>
<dbReference type="AlphaFoldDB" id="A0AAE0J622"/>
<reference evidence="3" key="1">
    <citation type="journal article" date="2023" name="Mol. Phylogenet. Evol.">
        <title>Genome-scale phylogeny and comparative genomics of the fungal order Sordariales.</title>
        <authorList>
            <person name="Hensen N."/>
            <person name="Bonometti L."/>
            <person name="Westerberg I."/>
            <person name="Brannstrom I.O."/>
            <person name="Guillou S."/>
            <person name="Cros-Aarteil S."/>
            <person name="Calhoun S."/>
            <person name="Haridas S."/>
            <person name="Kuo A."/>
            <person name="Mondo S."/>
            <person name="Pangilinan J."/>
            <person name="Riley R."/>
            <person name="LaButti K."/>
            <person name="Andreopoulos B."/>
            <person name="Lipzen A."/>
            <person name="Chen C."/>
            <person name="Yan M."/>
            <person name="Daum C."/>
            <person name="Ng V."/>
            <person name="Clum A."/>
            <person name="Steindorff A."/>
            <person name="Ohm R.A."/>
            <person name="Martin F."/>
            <person name="Silar P."/>
            <person name="Natvig D.O."/>
            <person name="Lalanne C."/>
            <person name="Gautier V."/>
            <person name="Ament-Velasquez S.L."/>
            <person name="Kruys A."/>
            <person name="Hutchinson M.I."/>
            <person name="Powell A.J."/>
            <person name="Barry K."/>
            <person name="Miller A.N."/>
            <person name="Grigoriev I.V."/>
            <person name="Debuchy R."/>
            <person name="Gladieux P."/>
            <person name="Hiltunen Thoren M."/>
            <person name="Johannesson H."/>
        </authorList>
    </citation>
    <scope>NUCLEOTIDE SEQUENCE</scope>
    <source>
        <strain evidence="3">SMH4131-1</strain>
    </source>
</reference>
<dbReference type="Proteomes" id="UP001286456">
    <property type="component" value="Unassembled WGS sequence"/>
</dbReference>
<dbReference type="InterPro" id="IPR042098">
    <property type="entry name" value="TauD-like_sf"/>
</dbReference>
<accession>A0AAE0J622</accession>
<feature type="domain" description="TauD/TfdA-like" evidence="2">
    <location>
        <begin position="110"/>
        <end position="363"/>
    </location>
</feature>
<reference evidence="3" key="2">
    <citation type="submission" date="2023-06" db="EMBL/GenBank/DDBJ databases">
        <authorList>
            <consortium name="Lawrence Berkeley National Laboratory"/>
            <person name="Haridas S."/>
            <person name="Hensen N."/>
            <person name="Bonometti L."/>
            <person name="Westerberg I."/>
            <person name="Brannstrom I.O."/>
            <person name="Guillou S."/>
            <person name="Cros-Aarteil S."/>
            <person name="Calhoun S."/>
            <person name="Kuo A."/>
            <person name="Mondo S."/>
            <person name="Pangilinan J."/>
            <person name="Riley R."/>
            <person name="Labutti K."/>
            <person name="Andreopoulos B."/>
            <person name="Lipzen A."/>
            <person name="Chen C."/>
            <person name="Yanf M."/>
            <person name="Daum C."/>
            <person name="Ng V."/>
            <person name="Clum A."/>
            <person name="Steindorff A."/>
            <person name="Ohm R."/>
            <person name="Martin F."/>
            <person name="Silar P."/>
            <person name="Natvig D."/>
            <person name="Lalanne C."/>
            <person name="Gautier V."/>
            <person name="Ament-Velasquez S.L."/>
            <person name="Kruys A."/>
            <person name="Hutchinson M.I."/>
            <person name="Powell A.J."/>
            <person name="Barry K."/>
            <person name="Miller A.N."/>
            <person name="Grigoriev I.V."/>
            <person name="Debuchy R."/>
            <person name="Gladieux P."/>
            <person name="Thoren M.H."/>
            <person name="Johannesson H."/>
        </authorList>
    </citation>
    <scope>NUCLEOTIDE SEQUENCE</scope>
    <source>
        <strain evidence="3">SMH4131-1</strain>
    </source>
</reference>
<keyword evidence="4" id="KW-1185">Reference proteome</keyword>
<dbReference type="EMBL" id="JAUEPO010000001">
    <property type="protein sequence ID" value="KAK3337583.1"/>
    <property type="molecule type" value="Genomic_DNA"/>
</dbReference>
<dbReference type="Pfam" id="PF02668">
    <property type="entry name" value="TauD"/>
    <property type="match status" value="1"/>
</dbReference>
<dbReference type="GO" id="GO:0016491">
    <property type="term" value="F:oxidoreductase activity"/>
    <property type="evidence" value="ECO:0007669"/>
    <property type="project" value="UniProtKB-KW"/>
</dbReference>
<protein>
    <recommendedName>
        <fullName evidence="2">TauD/TfdA-like domain-containing protein</fullName>
    </recommendedName>
</protein>
<gene>
    <name evidence="3" type="ORF">B0T19DRAFT_79272</name>
</gene>